<dbReference type="Proteomes" id="UP000663879">
    <property type="component" value="Unassembled WGS sequence"/>
</dbReference>
<keyword evidence="2" id="KW-1185">Reference proteome</keyword>
<evidence type="ECO:0000313" key="1">
    <source>
        <dbReference type="EMBL" id="CAF1128330.1"/>
    </source>
</evidence>
<reference evidence="1" key="1">
    <citation type="submission" date="2021-02" db="EMBL/GenBank/DDBJ databases">
        <authorList>
            <person name="Nowell W R."/>
        </authorList>
    </citation>
    <scope>NUCLEOTIDE SEQUENCE</scope>
    <source>
        <strain evidence="1">Ploen Becks lab</strain>
    </source>
</reference>
<evidence type="ECO:0000313" key="2">
    <source>
        <dbReference type="Proteomes" id="UP000663879"/>
    </source>
</evidence>
<proteinExistence type="predicted"/>
<name>A0A814R4T2_9BILA</name>
<comment type="caution">
    <text evidence="1">The sequence shown here is derived from an EMBL/GenBank/DDBJ whole genome shotgun (WGS) entry which is preliminary data.</text>
</comment>
<organism evidence="1 2">
    <name type="scientific">Brachionus calyciflorus</name>
    <dbReference type="NCBI Taxonomy" id="104777"/>
    <lineage>
        <taxon>Eukaryota</taxon>
        <taxon>Metazoa</taxon>
        <taxon>Spiralia</taxon>
        <taxon>Gnathifera</taxon>
        <taxon>Rotifera</taxon>
        <taxon>Eurotatoria</taxon>
        <taxon>Monogononta</taxon>
        <taxon>Pseudotrocha</taxon>
        <taxon>Ploima</taxon>
        <taxon>Brachionidae</taxon>
        <taxon>Brachionus</taxon>
    </lineage>
</organism>
<dbReference type="OrthoDB" id="6119432at2759"/>
<sequence length="99" mass="11916">MLYMERHYFKFHDLFLKGKQEDDSFPDTSKTREEKELYIRNYFEREGIILEIDKIAYNKGLRSVMKVLQNSFCGRFVRHDLNTESPLKDDISETQVESI</sequence>
<protein>
    <submittedName>
        <fullName evidence="1">Uncharacterized protein</fullName>
    </submittedName>
</protein>
<dbReference type="AlphaFoldDB" id="A0A814R4T2"/>
<feature type="non-terminal residue" evidence="1">
    <location>
        <position position="1"/>
    </location>
</feature>
<accession>A0A814R4T2</accession>
<gene>
    <name evidence="1" type="ORF">OXX778_LOCUS22358</name>
</gene>
<dbReference type="EMBL" id="CAJNOC010009386">
    <property type="protein sequence ID" value="CAF1128330.1"/>
    <property type="molecule type" value="Genomic_DNA"/>
</dbReference>